<dbReference type="Proteomes" id="UP001549036">
    <property type="component" value="Unassembled WGS sequence"/>
</dbReference>
<keyword evidence="2" id="KW-1185">Reference proteome</keyword>
<gene>
    <name evidence="1" type="ORF">ABID26_003517</name>
</gene>
<name>A0ABV2HU25_9HYPH</name>
<accession>A0ABV2HU25</accession>
<dbReference type="RefSeq" id="WP_292373902.1">
    <property type="nucleotide sequence ID" value="NZ_JBEPLM010000006.1"/>
</dbReference>
<dbReference type="EMBL" id="JBEPLM010000006">
    <property type="protein sequence ID" value="MET3594111.1"/>
    <property type="molecule type" value="Genomic_DNA"/>
</dbReference>
<protein>
    <submittedName>
        <fullName evidence="1">Uncharacterized protein</fullName>
    </submittedName>
</protein>
<proteinExistence type="predicted"/>
<evidence type="ECO:0000313" key="2">
    <source>
        <dbReference type="Proteomes" id="UP001549036"/>
    </source>
</evidence>
<evidence type="ECO:0000313" key="1">
    <source>
        <dbReference type="EMBL" id="MET3594111.1"/>
    </source>
</evidence>
<comment type="caution">
    <text evidence="1">The sequence shown here is derived from an EMBL/GenBank/DDBJ whole genome shotgun (WGS) entry which is preliminary data.</text>
</comment>
<organism evidence="1 2">
    <name type="scientific">Mesorhizobium shonense</name>
    <dbReference type="NCBI Taxonomy" id="1209948"/>
    <lineage>
        <taxon>Bacteria</taxon>
        <taxon>Pseudomonadati</taxon>
        <taxon>Pseudomonadota</taxon>
        <taxon>Alphaproteobacteria</taxon>
        <taxon>Hyphomicrobiales</taxon>
        <taxon>Phyllobacteriaceae</taxon>
        <taxon>Mesorhizobium</taxon>
    </lineage>
</organism>
<reference evidence="1 2" key="1">
    <citation type="submission" date="2024-06" db="EMBL/GenBank/DDBJ databases">
        <title>Genomic Encyclopedia of Type Strains, Phase IV (KMG-IV): sequencing the most valuable type-strain genomes for metagenomic binning, comparative biology and taxonomic classification.</title>
        <authorList>
            <person name="Goeker M."/>
        </authorList>
    </citation>
    <scope>NUCLEOTIDE SEQUENCE [LARGE SCALE GENOMIC DNA]</scope>
    <source>
        <strain evidence="1 2">DSM 29846</strain>
    </source>
</reference>
<sequence length="74" mass="7708">MKPFLVRARIPDLGPSPSGAIVLYVAMFGTKEAAVSAVKAVAPGSWSVEDVVGVADDSIVQRKKLSIGQVELLA</sequence>